<accession>A0A8J7IS63</accession>
<gene>
    <name evidence="3" type="ORF">IQ249_08535</name>
</gene>
<dbReference type="SMART" id="SM01080">
    <property type="entry name" value="CHASE2"/>
    <property type="match status" value="1"/>
</dbReference>
<dbReference type="InterPro" id="IPR007890">
    <property type="entry name" value="CHASE2"/>
</dbReference>
<dbReference type="AlphaFoldDB" id="A0A8J7IS63"/>
<dbReference type="EMBL" id="JADEWZ010000010">
    <property type="protein sequence ID" value="MBE9115937.1"/>
    <property type="molecule type" value="Genomic_DNA"/>
</dbReference>
<evidence type="ECO:0000259" key="2">
    <source>
        <dbReference type="SMART" id="SM01080"/>
    </source>
</evidence>
<feature type="transmembrane region" description="Helical" evidence="1">
    <location>
        <begin position="714"/>
        <end position="736"/>
    </location>
</feature>
<sequence>MSKLVILNFGNGTLEEGCPAVTVRVEAEDRTPLALLNGNLPPASELLEIYHRWQLLYLLLYDRFRGIEIDNGDITNVSYGDFEEISQELKRQINHWLDSEEFQHVKLQLFFSLAANDEVRVIIQTEDEFLRKLPWHQWDFFGNYHRSEVVVSNLSIFQPQYPIRKAKVKILAILGDSTGINVEEDRKLLAALPNAEVEFLVKPKRKQLNDRLWEEGWDILFFAGHSVTSEDGETGHIYINRQDRLSIADLEYALGKAIYRGLQLAIFNSCDGLGLAQELADLRIPQMVAMRESVPDRVAQEFLKYFLNAFSAGQSFYLSVRDAREQLQGLENELPGASWLPVICQNHTQIAPIWNDFLLDRPQWTWWKRFSLVCGVGAIASGLIMGTRFLGVMQPVELSAYDHLMRLRPAEQIDNRLLVVEVTEEDVKKYGYPLEDRTLAKLLQNLNNYKPRAIGVDMHRYRQRGEGREDFISQFDKHSNLFLVCAYGIEDRNYAPPPEFSPNQLKNQVGFSDLPIDDNPNENIFPVRRQLLSHDSQLHNSPTPCQTPFSFSFHLAFRFLYEDAIDPPTPNERGHWQLGKVAFKSLKNRTGGYQNLGEHNQILLNYRSIPKSGQISRKITLRRVLEEEIDRQLIEGKAILIGTTAAVANDSLNTPYGSMSGVWVHAHMVSQMLSAAMEDRTLIWTLPQWGDALFVLAWSVAGGFLAWRSRTLLFLLLKLSLASIILHQLCLVFLIYGGWMPLIPSGMALWGTAIAVKGGFIAKRKLELRGQFL</sequence>
<dbReference type="Proteomes" id="UP000654482">
    <property type="component" value="Unassembled WGS sequence"/>
</dbReference>
<organism evidence="3 4">
    <name type="scientific">Lusitaniella coriacea LEGE 07157</name>
    <dbReference type="NCBI Taxonomy" id="945747"/>
    <lineage>
        <taxon>Bacteria</taxon>
        <taxon>Bacillati</taxon>
        <taxon>Cyanobacteriota</taxon>
        <taxon>Cyanophyceae</taxon>
        <taxon>Spirulinales</taxon>
        <taxon>Lusitaniellaceae</taxon>
        <taxon>Lusitaniella</taxon>
    </lineage>
</organism>
<dbReference type="RefSeq" id="WP_194029028.1">
    <property type="nucleotide sequence ID" value="NZ_JADEWZ010000010.1"/>
</dbReference>
<proteinExistence type="predicted"/>
<name>A0A8J7IS63_9CYAN</name>
<comment type="caution">
    <text evidence="3">The sequence shown here is derived from an EMBL/GenBank/DDBJ whole genome shotgun (WGS) entry which is preliminary data.</text>
</comment>
<keyword evidence="1" id="KW-0472">Membrane</keyword>
<evidence type="ECO:0000256" key="1">
    <source>
        <dbReference type="SAM" id="Phobius"/>
    </source>
</evidence>
<protein>
    <submittedName>
        <fullName evidence="3">CHASE2 domain-containing protein</fullName>
    </submittedName>
</protein>
<dbReference type="Pfam" id="PF12770">
    <property type="entry name" value="CHAT"/>
    <property type="match status" value="1"/>
</dbReference>
<reference evidence="3" key="1">
    <citation type="submission" date="2020-10" db="EMBL/GenBank/DDBJ databases">
        <authorList>
            <person name="Castelo-Branco R."/>
            <person name="Eusebio N."/>
            <person name="Adriana R."/>
            <person name="Vieira A."/>
            <person name="Brugerolle De Fraissinette N."/>
            <person name="Rezende De Castro R."/>
            <person name="Schneider M.P."/>
            <person name="Vasconcelos V."/>
            <person name="Leao P.N."/>
        </authorList>
    </citation>
    <scope>NUCLEOTIDE SEQUENCE</scope>
    <source>
        <strain evidence="3">LEGE 07157</strain>
    </source>
</reference>
<feature type="transmembrane region" description="Helical" evidence="1">
    <location>
        <begin position="742"/>
        <end position="762"/>
    </location>
</feature>
<keyword evidence="4" id="KW-1185">Reference proteome</keyword>
<evidence type="ECO:0000313" key="3">
    <source>
        <dbReference type="EMBL" id="MBE9115937.1"/>
    </source>
</evidence>
<feature type="domain" description="CHASE2" evidence="2">
    <location>
        <begin position="393"/>
        <end position="705"/>
    </location>
</feature>
<dbReference type="Pfam" id="PF05226">
    <property type="entry name" value="CHASE2"/>
    <property type="match status" value="1"/>
</dbReference>
<keyword evidence="1" id="KW-1133">Transmembrane helix</keyword>
<feature type="transmembrane region" description="Helical" evidence="1">
    <location>
        <begin position="689"/>
        <end position="707"/>
    </location>
</feature>
<dbReference type="InterPro" id="IPR024983">
    <property type="entry name" value="CHAT_dom"/>
</dbReference>
<evidence type="ECO:0000313" key="4">
    <source>
        <dbReference type="Proteomes" id="UP000654482"/>
    </source>
</evidence>
<keyword evidence="1" id="KW-0812">Transmembrane</keyword>